<dbReference type="InterPro" id="IPR001447">
    <property type="entry name" value="Arylamine_N-AcTrfase"/>
</dbReference>
<reference evidence="4 5" key="1">
    <citation type="journal article" date="2023" name="Arcadia Sci">
        <title>De novo assembly of a long-read Amblyomma americanum tick genome.</title>
        <authorList>
            <person name="Chou S."/>
            <person name="Poskanzer K.E."/>
            <person name="Rollins M."/>
            <person name="Thuy-Boun P.S."/>
        </authorList>
    </citation>
    <scope>NUCLEOTIDE SEQUENCE [LARGE SCALE GENOMIC DNA]</scope>
    <source>
        <strain evidence="4">F_SG_1</strain>
        <tissue evidence="4">Salivary glands</tissue>
    </source>
</reference>
<organism evidence="4 5">
    <name type="scientific">Amblyomma americanum</name>
    <name type="common">Lone star tick</name>
    <dbReference type="NCBI Taxonomy" id="6943"/>
    <lineage>
        <taxon>Eukaryota</taxon>
        <taxon>Metazoa</taxon>
        <taxon>Ecdysozoa</taxon>
        <taxon>Arthropoda</taxon>
        <taxon>Chelicerata</taxon>
        <taxon>Arachnida</taxon>
        <taxon>Acari</taxon>
        <taxon>Parasitiformes</taxon>
        <taxon>Ixodida</taxon>
        <taxon>Ixodoidea</taxon>
        <taxon>Ixodidae</taxon>
        <taxon>Amblyomminae</taxon>
        <taxon>Amblyomma</taxon>
    </lineage>
</organism>
<dbReference type="PRINTS" id="PR01543">
    <property type="entry name" value="ANATRNSFRASE"/>
</dbReference>
<name>A0AAQ4E4U2_AMBAM</name>
<keyword evidence="5" id="KW-1185">Reference proteome</keyword>
<dbReference type="AlphaFoldDB" id="A0AAQ4E4U2"/>
<dbReference type="SUPFAM" id="SSF54001">
    <property type="entry name" value="Cysteine proteinases"/>
    <property type="match status" value="1"/>
</dbReference>
<evidence type="ECO:0000256" key="1">
    <source>
        <dbReference type="ARBA" id="ARBA00006547"/>
    </source>
</evidence>
<dbReference type="InterPro" id="IPR038765">
    <property type="entry name" value="Papain-like_cys_pep_sf"/>
</dbReference>
<comment type="caution">
    <text evidence="4">The sequence shown here is derived from an EMBL/GenBank/DDBJ whole genome shotgun (WGS) entry which is preliminary data.</text>
</comment>
<evidence type="ECO:0000313" key="4">
    <source>
        <dbReference type="EMBL" id="KAK8769726.1"/>
    </source>
</evidence>
<evidence type="ECO:0000256" key="2">
    <source>
        <dbReference type="ARBA" id="ARBA00012701"/>
    </source>
</evidence>
<dbReference type="Gene3D" id="3.30.2140.10">
    <property type="entry name" value="Arylamine N-acetyltransferase"/>
    <property type="match status" value="1"/>
</dbReference>
<protein>
    <recommendedName>
        <fullName evidence="2">arylamine N-acetyltransferase</fullName>
        <ecNumber evidence="2">2.3.1.5</ecNumber>
    </recommendedName>
</protein>
<gene>
    <name evidence="4" type="ORF">V5799_013808</name>
</gene>
<dbReference type="Gene3D" id="2.40.128.150">
    <property type="entry name" value="Cysteine proteinases"/>
    <property type="match status" value="1"/>
</dbReference>
<keyword evidence="3" id="KW-0808">Transferase</keyword>
<comment type="similarity">
    <text evidence="1 3">Belongs to the arylamine N-acetyltransferase family.</text>
</comment>
<evidence type="ECO:0000313" key="5">
    <source>
        <dbReference type="Proteomes" id="UP001321473"/>
    </source>
</evidence>
<dbReference type="PANTHER" id="PTHR11786">
    <property type="entry name" value="N-HYDROXYARYLAMINE O-ACETYLTRANSFERASE"/>
    <property type="match status" value="1"/>
</dbReference>
<dbReference type="Pfam" id="PF00797">
    <property type="entry name" value="Acetyltransf_2"/>
    <property type="match status" value="1"/>
</dbReference>
<dbReference type="PANTHER" id="PTHR11786:SF0">
    <property type="entry name" value="ARYLAMINE N-ACETYLTRANSFERASE 4-RELATED"/>
    <property type="match status" value="1"/>
</dbReference>
<keyword evidence="3" id="KW-0012">Acyltransferase</keyword>
<evidence type="ECO:0000256" key="3">
    <source>
        <dbReference type="RuleBase" id="RU003452"/>
    </source>
</evidence>
<dbReference type="GO" id="GO:0004060">
    <property type="term" value="F:arylamine N-acetyltransferase activity"/>
    <property type="evidence" value="ECO:0007669"/>
    <property type="project" value="UniProtKB-EC"/>
</dbReference>
<accession>A0AAQ4E4U2</accession>
<proteinExistence type="inferred from homology"/>
<dbReference type="EC" id="2.3.1.5" evidence="2"/>
<sequence length="287" mass="33106">MDPLSSEQTAAYLSHLRVPRPRTVDLSALHSLVEAHLDRVTFENIDVLLDRPISLDACSLFSKIIERGRGGYCFELNSLFGRLLEALGYRLRLRMARVRRSASPDTPLTVKQHLVLIVDLPEGDYLVDVGFPMANPYLPLPMGQSSSCVDHPYVLRPMNSSYCRPGTLELCVRRREDWMPLYRIEPDDHYWYDTTPFNWYMSTHRDSVMKRMLLVSRSEGDIRLSLYNGRYRRRLRHAGYDALDKRDITDVDEVLALLQNVFCLRLCPDTDVEPLRARLEAILSGSC</sequence>
<dbReference type="EMBL" id="JARKHS020022200">
    <property type="protein sequence ID" value="KAK8769726.1"/>
    <property type="molecule type" value="Genomic_DNA"/>
</dbReference>
<dbReference type="Proteomes" id="UP001321473">
    <property type="component" value="Unassembled WGS sequence"/>
</dbReference>